<proteinExistence type="predicted"/>
<dbReference type="Proteomes" id="UP001180724">
    <property type="component" value="Unassembled WGS sequence"/>
</dbReference>
<protein>
    <submittedName>
        <fullName evidence="1">Uncharacterized protein</fullName>
    </submittedName>
</protein>
<feature type="non-terminal residue" evidence="1">
    <location>
        <position position="1"/>
    </location>
</feature>
<name>A0ABU3B2N3_9ACTN</name>
<accession>A0ABU3B2N3</accession>
<comment type="caution">
    <text evidence="1">The sequence shown here is derived from an EMBL/GenBank/DDBJ whole genome shotgun (WGS) entry which is preliminary data.</text>
</comment>
<sequence length="86" mass="9238">AWSRIFIKVANDNPAGPPPTHTIFTSTLPARNPAFLMIATRLRRREAFAKTASALVGQFAGNACAGKKMYRLATADSATNPQAFTT</sequence>
<reference evidence="1" key="1">
    <citation type="submission" date="2024-05" db="EMBL/GenBank/DDBJ databases">
        <title>30 novel species of actinomycetes from the DSMZ collection.</title>
        <authorList>
            <person name="Nouioui I."/>
        </authorList>
    </citation>
    <scope>NUCLEOTIDE SEQUENCE</scope>
    <source>
        <strain evidence="1">DSM 40712</strain>
    </source>
</reference>
<gene>
    <name evidence="1" type="ORF">RM812_42340</name>
</gene>
<dbReference type="EMBL" id="JAVRFH010000321">
    <property type="protein sequence ID" value="MDT0616720.1"/>
    <property type="molecule type" value="Genomic_DNA"/>
</dbReference>
<organism evidence="1 2">
    <name type="scientific">Streptomyces lancefieldiae</name>
    <dbReference type="NCBI Taxonomy" id="3075520"/>
    <lineage>
        <taxon>Bacteria</taxon>
        <taxon>Bacillati</taxon>
        <taxon>Actinomycetota</taxon>
        <taxon>Actinomycetes</taxon>
        <taxon>Kitasatosporales</taxon>
        <taxon>Streptomycetaceae</taxon>
        <taxon>Streptomyces</taxon>
    </lineage>
</organism>
<evidence type="ECO:0000313" key="1">
    <source>
        <dbReference type="EMBL" id="MDT0616720.1"/>
    </source>
</evidence>
<keyword evidence="2" id="KW-1185">Reference proteome</keyword>
<dbReference type="RefSeq" id="WP_311586359.1">
    <property type="nucleotide sequence ID" value="NZ_JAVRFH010000321.1"/>
</dbReference>
<evidence type="ECO:0000313" key="2">
    <source>
        <dbReference type="Proteomes" id="UP001180724"/>
    </source>
</evidence>